<comment type="caution">
    <text evidence="4">The sequence shown here is derived from an EMBL/GenBank/DDBJ whole genome shotgun (WGS) entry which is preliminary data.</text>
</comment>
<dbReference type="AlphaFoldDB" id="A0A504J5T3"/>
<evidence type="ECO:0000313" key="4">
    <source>
        <dbReference type="EMBL" id="TPN83925.1"/>
    </source>
</evidence>
<protein>
    <submittedName>
        <fullName evidence="4">T9SS type A sorting domain-containing protein</fullName>
    </submittedName>
</protein>
<sequence length="648" mass="69517">MKKIIFVLSIVLCSINVAYSQISQGGEPLSWNENFSKSAKIPTVKLKKVDVAKLLKEDEAESSKDVPLRFAYAHDVNLNPNNSGNWFTGADGGKFWILKLESKGAKSLNVTFSDFYIPEGAKLFIYNEGKTDVKGAFTEINNKTSRRLGTAPVVGDKLIIEYYQPKQATEKPALQISTVAHDYRGVLSIAKAFGDSGSCNNNVACSVGNAWRDQIRSVAMVILGNGTRWCSGSLINNTANNGTPYFLTANHCSAGRDVTNWVFAFNYESPGCSNSDGSLSQSISGSQMLASGASSDYALLRLSATPPSSYNVYYSGWDATGSAPTRTTGIHHPAGDVKKISFDNDPSTVSGYLGGSGTTHWQVSDWDDGTTEGGSSGSALFDQNKRIIGQLHGGYAACGNDRGDWYGRLSVTYPNICQWLAPGCSTQVVNGYDPAGDTGGGNDNCTDVTLTLNFDNYPEETSWTIKDSSGSVVESGGTYGSQADGSTLAVDVCLPAGCYELSVNDSYGDGMCCTYGQGSYSLTDASGTLASGASFGSADTSNFCVGSSRVASSGSKSISNNASTDKFMMYPNPANNVLYLKYKVKENVTLDFKIFDITGRMVESKTYDTESRSGQLPIDIDRLTQGAYFMEIIENNISTVRKFTITRR</sequence>
<keyword evidence="1 2" id="KW-0732">Signal</keyword>
<dbReference type="InterPro" id="IPR026444">
    <property type="entry name" value="Secre_tail"/>
</dbReference>
<dbReference type="Pfam" id="PF18962">
    <property type="entry name" value="Por_Secre_tail"/>
    <property type="match status" value="1"/>
</dbReference>
<name>A0A504J5T3_9FLAO</name>
<evidence type="ECO:0000256" key="1">
    <source>
        <dbReference type="ARBA" id="ARBA00022729"/>
    </source>
</evidence>
<organism evidence="4 5">
    <name type="scientific">Aquimarina algicola</name>
    <dbReference type="NCBI Taxonomy" id="2589995"/>
    <lineage>
        <taxon>Bacteria</taxon>
        <taxon>Pseudomonadati</taxon>
        <taxon>Bacteroidota</taxon>
        <taxon>Flavobacteriia</taxon>
        <taxon>Flavobacteriales</taxon>
        <taxon>Flavobacteriaceae</taxon>
        <taxon>Aquimarina</taxon>
    </lineage>
</organism>
<feature type="domain" description="Secretion system C-terminal sorting" evidence="3">
    <location>
        <begin position="569"/>
        <end position="645"/>
    </location>
</feature>
<reference evidence="4 5" key="1">
    <citation type="submission" date="2019-06" db="EMBL/GenBank/DDBJ databases">
        <authorList>
            <person name="Meng X."/>
        </authorList>
    </citation>
    <scope>NUCLEOTIDE SEQUENCE [LARGE SCALE GENOMIC DNA]</scope>
    <source>
        <strain evidence="4 5">M625</strain>
    </source>
</reference>
<evidence type="ECO:0000256" key="2">
    <source>
        <dbReference type="SAM" id="SignalP"/>
    </source>
</evidence>
<accession>A0A504J5T3</accession>
<dbReference type="InterPro" id="IPR043504">
    <property type="entry name" value="Peptidase_S1_PA_chymotrypsin"/>
</dbReference>
<gene>
    <name evidence="4" type="ORF">FHK87_18345</name>
</gene>
<proteinExistence type="predicted"/>
<dbReference type="InterPro" id="IPR009003">
    <property type="entry name" value="Peptidase_S1_PA"/>
</dbReference>
<keyword evidence="5" id="KW-1185">Reference proteome</keyword>
<dbReference type="EMBL" id="VFWZ01000006">
    <property type="protein sequence ID" value="TPN83925.1"/>
    <property type="molecule type" value="Genomic_DNA"/>
</dbReference>
<dbReference type="RefSeq" id="WP_140595233.1">
    <property type="nucleotide sequence ID" value="NZ_VFWZ01000006.1"/>
</dbReference>
<dbReference type="PANTHER" id="PTHR36234">
    <property type="entry name" value="LYSYL ENDOPEPTIDASE"/>
    <property type="match status" value="1"/>
</dbReference>
<dbReference type="Gene3D" id="2.40.10.10">
    <property type="entry name" value="Trypsin-like serine proteases"/>
    <property type="match status" value="2"/>
</dbReference>
<dbReference type="NCBIfam" id="TIGR04183">
    <property type="entry name" value="Por_Secre_tail"/>
    <property type="match status" value="1"/>
</dbReference>
<dbReference type="PANTHER" id="PTHR36234:SF5">
    <property type="entry name" value="LYSYL ENDOPEPTIDASE"/>
    <property type="match status" value="1"/>
</dbReference>
<feature type="signal peptide" evidence="2">
    <location>
        <begin position="1"/>
        <end position="20"/>
    </location>
</feature>
<dbReference type="SUPFAM" id="SSF50494">
    <property type="entry name" value="Trypsin-like serine proteases"/>
    <property type="match status" value="1"/>
</dbReference>
<feature type="chain" id="PRO_5021446522" evidence="2">
    <location>
        <begin position="21"/>
        <end position="648"/>
    </location>
</feature>
<evidence type="ECO:0000259" key="3">
    <source>
        <dbReference type="Pfam" id="PF18962"/>
    </source>
</evidence>
<dbReference type="Proteomes" id="UP000315540">
    <property type="component" value="Unassembled WGS sequence"/>
</dbReference>
<evidence type="ECO:0000313" key="5">
    <source>
        <dbReference type="Proteomes" id="UP000315540"/>
    </source>
</evidence>
<dbReference type="OrthoDB" id="9342482at2"/>